<reference evidence="3 4" key="1">
    <citation type="submission" date="2017-02" db="EMBL/GenBank/DDBJ databases">
        <title>Genomes of Trichoderma spp. with biocontrol activity.</title>
        <authorList>
            <person name="Gardiner D."/>
            <person name="Kazan K."/>
            <person name="Vos C."/>
            <person name="Harvey P."/>
        </authorList>
    </citation>
    <scope>NUCLEOTIDE SEQUENCE [LARGE SCALE GENOMIC DNA]</scope>
    <source>
        <strain evidence="3 4">Tr1</strain>
    </source>
</reference>
<comment type="caution">
    <text evidence="3">The sequence shown here is derived from an EMBL/GenBank/DDBJ whole genome shotgun (WGS) entry which is preliminary data.</text>
</comment>
<sequence length="146" mass="15683">MSDKREPTASEAMFFFAIVKHTRNKADIDWDAVAKEQGFKNAEVAKVRFGQVRRKLGINIDSVTTPKKGNTSSAASTPSKVRKTPTSRGKGKGKGRGGVKKEEEVEAGAEAGVEAAGYDANPFESSPIKGEADSVDLKAEDHEDPF</sequence>
<feature type="region of interest" description="Disordered" evidence="1">
    <location>
        <begin position="58"/>
        <end position="146"/>
    </location>
</feature>
<dbReference type="InterPro" id="IPR054505">
    <property type="entry name" value="Myb_DNA-bind_8"/>
</dbReference>
<evidence type="ECO:0000256" key="1">
    <source>
        <dbReference type="SAM" id="MobiDB-lite"/>
    </source>
</evidence>
<accession>A0A2K0TZ66</accession>
<name>A0A2K0TZ66_TRIHA</name>
<proteinExistence type="predicted"/>
<dbReference type="EMBL" id="MTYI01000144">
    <property type="protein sequence ID" value="PNP50832.1"/>
    <property type="molecule type" value="Genomic_DNA"/>
</dbReference>
<protein>
    <recommendedName>
        <fullName evidence="2">Myb-like DNA-binding domain-containing protein</fullName>
    </recommendedName>
</protein>
<evidence type="ECO:0000259" key="2">
    <source>
        <dbReference type="Pfam" id="PF22980"/>
    </source>
</evidence>
<dbReference type="Pfam" id="PF22980">
    <property type="entry name" value="Myb_DNA-bind_8"/>
    <property type="match status" value="1"/>
</dbReference>
<evidence type="ECO:0000313" key="3">
    <source>
        <dbReference type="EMBL" id="PNP50832.1"/>
    </source>
</evidence>
<dbReference type="Proteomes" id="UP000236290">
    <property type="component" value="Unassembled WGS sequence"/>
</dbReference>
<gene>
    <name evidence="3" type="ORF">THARTR1_08453</name>
</gene>
<feature type="compositionally biased region" description="Polar residues" evidence="1">
    <location>
        <begin position="61"/>
        <end position="79"/>
    </location>
</feature>
<dbReference type="OrthoDB" id="5403747at2759"/>
<feature type="compositionally biased region" description="Low complexity" evidence="1">
    <location>
        <begin position="108"/>
        <end position="117"/>
    </location>
</feature>
<organism evidence="3 4">
    <name type="scientific">Trichoderma harzianum</name>
    <name type="common">Hypocrea lixii</name>
    <dbReference type="NCBI Taxonomy" id="5544"/>
    <lineage>
        <taxon>Eukaryota</taxon>
        <taxon>Fungi</taxon>
        <taxon>Dikarya</taxon>
        <taxon>Ascomycota</taxon>
        <taxon>Pezizomycotina</taxon>
        <taxon>Sordariomycetes</taxon>
        <taxon>Hypocreomycetidae</taxon>
        <taxon>Hypocreales</taxon>
        <taxon>Hypocreaceae</taxon>
        <taxon>Trichoderma</taxon>
    </lineage>
</organism>
<feature type="domain" description="Myb-like DNA-binding" evidence="2">
    <location>
        <begin position="11"/>
        <end position="56"/>
    </location>
</feature>
<feature type="compositionally biased region" description="Basic residues" evidence="1">
    <location>
        <begin position="80"/>
        <end position="98"/>
    </location>
</feature>
<feature type="compositionally biased region" description="Basic and acidic residues" evidence="1">
    <location>
        <begin position="130"/>
        <end position="146"/>
    </location>
</feature>
<evidence type="ECO:0000313" key="4">
    <source>
        <dbReference type="Proteomes" id="UP000236290"/>
    </source>
</evidence>
<dbReference type="AlphaFoldDB" id="A0A2K0TZ66"/>